<dbReference type="RefSeq" id="WP_134552041.1">
    <property type="nucleotide sequence ID" value="NZ_SOHL01000020.1"/>
</dbReference>
<accession>A0A4R9AU36</accession>
<protein>
    <submittedName>
        <fullName evidence="3">Uncharacterized protein</fullName>
    </submittedName>
</protein>
<comment type="caution">
    <text evidence="3">The sequence shown here is derived from an EMBL/GenBank/DDBJ whole genome shotgun (WGS) entry which is preliminary data.</text>
</comment>
<keyword evidence="2" id="KW-0812">Transmembrane</keyword>
<evidence type="ECO:0000256" key="2">
    <source>
        <dbReference type="SAM" id="Phobius"/>
    </source>
</evidence>
<feature type="transmembrane region" description="Helical" evidence="2">
    <location>
        <begin position="184"/>
        <end position="205"/>
    </location>
</feature>
<dbReference type="AlphaFoldDB" id="A0A4R9AU36"/>
<name>A0A4R9AU36_9MICO</name>
<gene>
    <name evidence="3" type="ORF">E3T50_11635</name>
</gene>
<dbReference type="Proteomes" id="UP000297983">
    <property type="component" value="Unassembled WGS sequence"/>
</dbReference>
<feature type="compositionally biased region" description="Low complexity" evidence="1">
    <location>
        <begin position="345"/>
        <end position="363"/>
    </location>
</feature>
<reference evidence="3 4" key="1">
    <citation type="submission" date="2019-03" db="EMBL/GenBank/DDBJ databases">
        <title>Genomics of glacier-inhabiting Cryobacterium strains.</title>
        <authorList>
            <person name="Liu Q."/>
            <person name="Xin Y.-H."/>
        </authorList>
    </citation>
    <scope>NUCLEOTIDE SEQUENCE [LARGE SCALE GENOMIC DNA]</scope>
    <source>
        <strain evidence="3 4">Hz16</strain>
    </source>
</reference>
<keyword evidence="2" id="KW-1133">Transmembrane helix</keyword>
<evidence type="ECO:0000313" key="3">
    <source>
        <dbReference type="EMBL" id="TFD69934.1"/>
    </source>
</evidence>
<evidence type="ECO:0000313" key="4">
    <source>
        <dbReference type="Proteomes" id="UP000297983"/>
    </source>
</evidence>
<dbReference type="EMBL" id="SOHL01000020">
    <property type="protein sequence ID" value="TFD69934.1"/>
    <property type="molecule type" value="Genomic_DNA"/>
</dbReference>
<proteinExistence type="predicted"/>
<sequence>MSETATIQSIHDFALAVRAALSDLPADEIDDLTEGLEADLTEQAADAAADADFASLGFEFGDPVAYADELRGAAGLPLRGAGAAVRVPRLRRLRTLAGAVRAGAARRIRSSAAGAAVLDFLLVLRPLWWVLRGWVVYAVAEIFVGGAIRTVPTDPVRWIVFGAFVILSVQWGRGRWLPWRWLPGFRTVVSVCAVLVLPLVLAVTANQASAQTSAYVDDTPYSTPGLMQNGQEVTNVFAYDADGQPLTDVQLFDQDGRALNVVNDPVNTHYVPQLDATGEQDMVVPSLLVPGGSGWNVYPLRLVTSGDIDYSYDYLGQAHQADAAAAPLPFTQVQPLVDVPAAGEPSPTLSPATTPSAAPVAEQ</sequence>
<organism evidence="3 4">
    <name type="scientific">Cryobacterium gelidum</name>
    <dbReference type="NCBI Taxonomy" id="1259164"/>
    <lineage>
        <taxon>Bacteria</taxon>
        <taxon>Bacillati</taxon>
        <taxon>Actinomycetota</taxon>
        <taxon>Actinomycetes</taxon>
        <taxon>Micrococcales</taxon>
        <taxon>Microbacteriaceae</taxon>
        <taxon>Cryobacterium</taxon>
    </lineage>
</organism>
<feature type="transmembrane region" description="Helical" evidence="2">
    <location>
        <begin position="155"/>
        <end position="172"/>
    </location>
</feature>
<feature type="region of interest" description="Disordered" evidence="1">
    <location>
        <begin position="339"/>
        <end position="363"/>
    </location>
</feature>
<keyword evidence="2" id="KW-0472">Membrane</keyword>
<evidence type="ECO:0000256" key="1">
    <source>
        <dbReference type="SAM" id="MobiDB-lite"/>
    </source>
</evidence>
<keyword evidence="4" id="KW-1185">Reference proteome</keyword>